<dbReference type="EMBL" id="WWBZ02000051">
    <property type="protein sequence ID" value="KAF4303923.1"/>
    <property type="molecule type" value="Genomic_DNA"/>
</dbReference>
<comment type="caution">
    <text evidence="2">The sequence shown here is derived from an EMBL/GenBank/DDBJ whole genome shotgun (WGS) entry which is preliminary data.</text>
</comment>
<dbReference type="AlphaFoldDB" id="A0A8H4IPR5"/>
<organism evidence="2 3">
    <name type="scientific">Botryosphaeria dothidea</name>
    <dbReference type="NCBI Taxonomy" id="55169"/>
    <lineage>
        <taxon>Eukaryota</taxon>
        <taxon>Fungi</taxon>
        <taxon>Dikarya</taxon>
        <taxon>Ascomycota</taxon>
        <taxon>Pezizomycotina</taxon>
        <taxon>Dothideomycetes</taxon>
        <taxon>Dothideomycetes incertae sedis</taxon>
        <taxon>Botryosphaeriales</taxon>
        <taxon>Botryosphaeriaceae</taxon>
        <taxon>Botryosphaeria</taxon>
    </lineage>
</organism>
<dbReference type="InterPro" id="IPR029063">
    <property type="entry name" value="SAM-dependent_MTases_sf"/>
</dbReference>
<reference evidence="2" key="1">
    <citation type="submission" date="2020-04" db="EMBL/GenBank/DDBJ databases">
        <title>Genome Assembly and Annotation of Botryosphaeria dothidea sdau 11-99, a Latent Pathogen of Apple Fruit Ring Rot in China.</title>
        <authorList>
            <person name="Yu C."/>
            <person name="Diao Y."/>
            <person name="Lu Q."/>
            <person name="Zhao J."/>
            <person name="Cui S."/>
            <person name="Peng C."/>
            <person name="He B."/>
            <person name="Liu H."/>
        </authorList>
    </citation>
    <scope>NUCLEOTIDE SEQUENCE [LARGE SCALE GENOMIC DNA]</scope>
    <source>
        <strain evidence="2">Sdau11-99</strain>
    </source>
</reference>
<accession>A0A8H4IPR5</accession>
<dbReference type="Proteomes" id="UP000572817">
    <property type="component" value="Unassembled WGS sequence"/>
</dbReference>
<name>A0A8H4IPR5_9PEZI</name>
<dbReference type="Pfam" id="PF13489">
    <property type="entry name" value="Methyltransf_23"/>
    <property type="match status" value="1"/>
</dbReference>
<protein>
    <submittedName>
        <fullName evidence="2">Uncharacterized protein</fullName>
    </submittedName>
</protein>
<evidence type="ECO:0000256" key="1">
    <source>
        <dbReference type="SAM" id="MobiDB-lite"/>
    </source>
</evidence>
<keyword evidence="3" id="KW-1185">Reference proteome</keyword>
<sequence length="123" mass="14222">MSETDSSYESELPSTSSLASSVVHHEYENGRRYHQYKQGGQSATGDDYPSAQILGNDLSPIQPNFVPPNVRFEIDDIEQAWTYTKKFDYIHSRYLQGSIKNWPKLVEQAFEYHLPPLFHEKPI</sequence>
<dbReference type="OrthoDB" id="2013972at2759"/>
<dbReference type="Gene3D" id="3.40.50.150">
    <property type="entry name" value="Vaccinia Virus protein VP39"/>
    <property type="match status" value="1"/>
</dbReference>
<proteinExistence type="predicted"/>
<feature type="compositionally biased region" description="Low complexity" evidence="1">
    <location>
        <begin position="7"/>
        <end position="21"/>
    </location>
</feature>
<dbReference type="SUPFAM" id="SSF53335">
    <property type="entry name" value="S-adenosyl-L-methionine-dependent methyltransferases"/>
    <property type="match status" value="1"/>
</dbReference>
<gene>
    <name evidence="2" type="ORF">GTA08_BOTSDO07505</name>
</gene>
<evidence type="ECO:0000313" key="2">
    <source>
        <dbReference type="EMBL" id="KAF4303923.1"/>
    </source>
</evidence>
<feature type="region of interest" description="Disordered" evidence="1">
    <location>
        <begin position="1"/>
        <end position="54"/>
    </location>
</feature>
<evidence type="ECO:0000313" key="3">
    <source>
        <dbReference type="Proteomes" id="UP000572817"/>
    </source>
</evidence>